<sequence length="84" mass="8548">MAIVPFRNGMIRSPPRRGGAASLDDRGGPRRGTVTGLSAGVGFVGADRDHGSVVAGQPTAEQGNSGGSGETQRDGLTVTVWEEV</sequence>
<gene>
    <name evidence="2" type="ORF">GCM10017600_33760</name>
</gene>
<evidence type="ECO:0000256" key="1">
    <source>
        <dbReference type="SAM" id="MobiDB-lite"/>
    </source>
</evidence>
<organism evidence="2 3">
    <name type="scientific">Streptosporangium carneum</name>
    <dbReference type="NCBI Taxonomy" id="47481"/>
    <lineage>
        <taxon>Bacteria</taxon>
        <taxon>Bacillati</taxon>
        <taxon>Actinomycetota</taxon>
        <taxon>Actinomycetes</taxon>
        <taxon>Streptosporangiales</taxon>
        <taxon>Streptosporangiaceae</taxon>
        <taxon>Streptosporangium</taxon>
    </lineage>
</organism>
<dbReference type="Proteomes" id="UP001143474">
    <property type="component" value="Unassembled WGS sequence"/>
</dbReference>
<proteinExistence type="predicted"/>
<comment type="caution">
    <text evidence="2">The sequence shown here is derived from an EMBL/GenBank/DDBJ whole genome shotgun (WGS) entry which is preliminary data.</text>
</comment>
<reference evidence="2" key="1">
    <citation type="journal article" date="2014" name="Int. J. Syst. Evol. Microbiol.">
        <title>Complete genome sequence of Corynebacterium casei LMG S-19264T (=DSM 44701T), isolated from a smear-ripened cheese.</title>
        <authorList>
            <consortium name="US DOE Joint Genome Institute (JGI-PGF)"/>
            <person name="Walter F."/>
            <person name="Albersmeier A."/>
            <person name="Kalinowski J."/>
            <person name="Ruckert C."/>
        </authorList>
    </citation>
    <scope>NUCLEOTIDE SEQUENCE</scope>
    <source>
        <strain evidence="2">VKM Ac-2007</strain>
    </source>
</reference>
<reference evidence="2" key="2">
    <citation type="submission" date="2023-01" db="EMBL/GenBank/DDBJ databases">
        <authorList>
            <person name="Sun Q."/>
            <person name="Evtushenko L."/>
        </authorList>
    </citation>
    <scope>NUCLEOTIDE SEQUENCE</scope>
    <source>
        <strain evidence="2">VKM Ac-2007</strain>
    </source>
</reference>
<evidence type="ECO:0000313" key="3">
    <source>
        <dbReference type="Proteomes" id="UP001143474"/>
    </source>
</evidence>
<name>A0A9W6MDI9_9ACTN</name>
<dbReference type="AlphaFoldDB" id="A0A9W6MDI9"/>
<dbReference type="EMBL" id="BSEV01000006">
    <property type="protein sequence ID" value="GLK09970.1"/>
    <property type="molecule type" value="Genomic_DNA"/>
</dbReference>
<feature type="region of interest" description="Disordered" evidence="1">
    <location>
        <begin position="1"/>
        <end position="84"/>
    </location>
</feature>
<accession>A0A9W6MDI9</accession>
<evidence type="ECO:0000313" key="2">
    <source>
        <dbReference type="EMBL" id="GLK09970.1"/>
    </source>
</evidence>
<keyword evidence="3" id="KW-1185">Reference proteome</keyword>
<protein>
    <submittedName>
        <fullName evidence="2">Uncharacterized protein</fullName>
    </submittedName>
</protein>